<comment type="caution">
    <text evidence="14">The sequence shown here is derived from an EMBL/GenBank/DDBJ whole genome shotgun (WGS) entry which is preliminary data.</text>
</comment>
<feature type="transmembrane region" description="Helical" evidence="11">
    <location>
        <begin position="96"/>
        <end position="117"/>
    </location>
</feature>
<dbReference type="Gene3D" id="3.30.200.20">
    <property type="entry name" value="Phosphorylase Kinase, domain 1"/>
    <property type="match status" value="1"/>
</dbReference>
<dbReference type="GO" id="GO:0004691">
    <property type="term" value="F:cAMP-dependent protein kinase activity"/>
    <property type="evidence" value="ECO:0007669"/>
    <property type="project" value="UniProtKB-EC"/>
</dbReference>
<evidence type="ECO:0000256" key="4">
    <source>
        <dbReference type="ARBA" id="ARBA00022741"/>
    </source>
</evidence>
<evidence type="ECO:0000256" key="2">
    <source>
        <dbReference type="ARBA" id="ARBA00022527"/>
    </source>
</evidence>
<dbReference type="InterPro" id="IPR000719">
    <property type="entry name" value="Prot_kinase_dom"/>
</dbReference>
<dbReference type="InterPro" id="IPR017441">
    <property type="entry name" value="Protein_kinase_ATP_BS"/>
</dbReference>
<evidence type="ECO:0000259" key="13">
    <source>
        <dbReference type="PROSITE" id="PS51285"/>
    </source>
</evidence>
<evidence type="ECO:0000313" key="14">
    <source>
        <dbReference type="EMBL" id="KAK6631766.1"/>
    </source>
</evidence>
<dbReference type="GO" id="GO:0005524">
    <property type="term" value="F:ATP binding"/>
    <property type="evidence" value="ECO:0007669"/>
    <property type="project" value="UniProtKB-UniRule"/>
</dbReference>
<comment type="catalytic activity">
    <reaction evidence="8">
        <text>L-seryl-[protein] + ATP = O-phospho-L-seryl-[protein] + ADP + H(+)</text>
        <dbReference type="Rhea" id="RHEA:17989"/>
        <dbReference type="Rhea" id="RHEA-COMP:9863"/>
        <dbReference type="Rhea" id="RHEA-COMP:11604"/>
        <dbReference type="ChEBI" id="CHEBI:15378"/>
        <dbReference type="ChEBI" id="CHEBI:29999"/>
        <dbReference type="ChEBI" id="CHEBI:30616"/>
        <dbReference type="ChEBI" id="CHEBI:83421"/>
        <dbReference type="ChEBI" id="CHEBI:456216"/>
        <dbReference type="EC" id="2.7.11.11"/>
    </reaction>
</comment>
<evidence type="ECO:0000256" key="11">
    <source>
        <dbReference type="SAM" id="Phobius"/>
    </source>
</evidence>
<dbReference type="SUPFAM" id="SSF56112">
    <property type="entry name" value="Protein kinase-like (PK-like)"/>
    <property type="match status" value="1"/>
</dbReference>
<dbReference type="EC" id="2.7.11.11" evidence="1"/>
<evidence type="ECO:0000259" key="12">
    <source>
        <dbReference type="PROSITE" id="PS50011"/>
    </source>
</evidence>
<keyword evidence="2 10" id="KW-0723">Serine/threonine-protein kinase</keyword>
<keyword evidence="11" id="KW-0812">Transmembrane</keyword>
<comment type="similarity">
    <text evidence="10">Belongs to the protein kinase superfamily.</text>
</comment>
<organism evidence="14 15">
    <name type="scientific">Polyplax serrata</name>
    <name type="common">Common mouse louse</name>
    <dbReference type="NCBI Taxonomy" id="468196"/>
    <lineage>
        <taxon>Eukaryota</taxon>
        <taxon>Metazoa</taxon>
        <taxon>Ecdysozoa</taxon>
        <taxon>Arthropoda</taxon>
        <taxon>Hexapoda</taxon>
        <taxon>Insecta</taxon>
        <taxon>Pterygota</taxon>
        <taxon>Neoptera</taxon>
        <taxon>Paraneoptera</taxon>
        <taxon>Psocodea</taxon>
        <taxon>Troctomorpha</taxon>
        <taxon>Phthiraptera</taxon>
        <taxon>Anoplura</taxon>
        <taxon>Polyplacidae</taxon>
        <taxon>Polyplax</taxon>
    </lineage>
</organism>
<evidence type="ECO:0000256" key="7">
    <source>
        <dbReference type="ARBA" id="ARBA00047292"/>
    </source>
</evidence>
<evidence type="ECO:0000256" key="8">
    <source>
        <dbReference type="ARBA" id="ARBA00047454"/>
    </source>
</evidence>
<reference evidence="14 15" key="1">
    <citation type="submission" date="2023-10" db="EMBL/GenBank/DDBJ databases">
        <title>Genomes of two closely related lineages of the louse Polyplax serrata with different host specificities.</title>
        <authorList>
            <person name="Martinu J."/>
            <person name="Tarabai H."/>
            <person name="Stefka J."/>
            <person name="Hypsa V."/>
        </authorList>
    </citation>
    <scope>NUCLEOTIDE SEQUENCE [LARGE SCALE GENOMIC DNA]</scope>
    <source>
        <strain evidence="14">HR10_N</strain>
    </source>
</reference>
<dbReference type="GO" id="GO:0005634">
    <property type="term" value="C:nucleus"/>
    <property type="evidence" value="ECO:0007669"/>
    <property type="project" value="TreeGrafter"/>
</dbReference>
<dbReference type="AlphaFoldDB" id="A0AAN8S9L0"/>
<evidence type="ECO:0000256" key="9">
    <source>
        <dbReference type="PROSITE-ProRule" id="PRU10141"/>
    </source>
</evidence>
<keyword evidence="5" id="KW-0418">Kinase</keyword>
<keyword evidence="11" id="KW-0472">Membrane</keyword>
<dbReference type="Proteomes" id="UP001372834">
    <property type="component" value="Unassembled WGS sequence"/>
</dbReference>
<evidence type="ECO:0000256" key="3">
    <source>
        <dbReference type="ARBA" id="ARBA00022679"/>
    </source>
</evidence>
<dbReference type="PROSITE" id="PS50011">
    <property type="entry name" value="PROTEIN_KINASE_DOM"/>
    <property type="match status" value="1"/>
</dbReference>
<evidence type="ECO:0000256" key="10">
    <source>
        <dbReference type="RuleBase" id="RU000304"/>
    </source>
</evidence>
<dbReference type="PROSITE" id="PS51285">
    <property type="entry name" value="AGC_KINASE_CTER"/>
    <property type="match status" value="1"/>
</dbReference>
<comment type="catalytic activity">
    <reaction evidence="7">
        <text>L-threonyl-[protein] + ATP = O-phospho-L-threonyl-[protein] + ADP + H(+)</text>
        <dbReference type="Rhea" id="RHEA:46608"/>
        <dbReference type="Rhea" id="RHEA-COMP:11060"/>
        <dbReference type="Rhea" id="RHEA-COMP:11605"/>
        <dbReference type="ChEBI" id="CHEBI:15378"/>
        <dbReference type="ChEBI" id="CHEBI:30013"/>
        <dbReference type="ChEBI" id="CHEBI:30616"/>
        <dbReference type="ChEBI" id="CHEBI:61977"/>
        <dbReference type="ChEBI" id="CHEBI:456216"/>
        <dbReference type="EC" id="2.7.11.11"/>
    </reaction>
</comment>
<dbReference type="Pfam" id="PF00069">
    <property type="entry name" value="Pkinase"/>
    <property type="match status" value="1"/>
</dbReference>
<keyword evidence="6 9" id="KW-0067">ATP-binding</keyword>
<evidence type="ECO:0000313" key="15">
    <source>
        <dbReference type="Proteomes" id="UP001372834"/>
    </source>
</evidence>
<dbReference type="PANTHER" id="PTHR24353:SF153">
    <property type="entry name" value="CAMP-DEPENDENT PROTEIN KINASE CATALYTIC SUBUNIT 1"/>
    <property type="match status" value="1"/>
</dbReference>
<evidence type="ECO:0000256" key="1">
    <source>
        <dbReference type="ARBA" id="ARBA00012444"/>
    </source>
</evidence>
<feature type="domain" description="AGC-kinase C-terminal" evidence="13">
    <location>
        <begin position="293"/>
        <end position="346"/>
    </location>
</feature>
<dbReference type="PROSITE" id="PS00108">
    <property type="entry name" value="PROTEIN_KINASE_ST"/>
    <property type="match status" value="1"/>
</dbReference>
<dbReference type="InterPro" id="IPR011009">
    <property type="entry name" value="Kinase-like_dom_sf"/>
</dbReference>
<dbReference type="Gene3D" id="1.10.510.10">
    <property type="entry name" value="Transferase(Phosphotransferase) domain 1"/>
    <property type="match status" value="1"/>
</dbReference>
<keyword evidence="11" id="KW-1133">Transmembrane helix</keyword>
<dbReference type="EMBL" id="JAWJWE010000008">
    <property type="protein sequence ID" value="KAK6631766.1"/>
    <property type="molecule type" value="Genomic_DNA"/>
</dbReference>
<dbReference type="PROSITE" id="PS00107">
    <property type="entry name" value="PROTEIN_KINASE_ATP"/>
    <property type="match status" value="1"/>
</dbReference>
<dbReference type="FunFam" id="1.10.510.10:FF:000005">
    <property type="entry name" value="cAMP-dependent protein kinase catalytic subunit alpha"/>
    <property type="match status" value="1"/>
</dbReference>
<dbReference type="GO" id="GO:0007476">
    <property type="term" value="P:imaginal disc-derived wing morphogenesis"/>
    <property type="evidence" value="ECO:0007669"/>
    <property type="project" value="UniProtKB-ARBA"/>
</dbReference>
<gene>
    <name evidence="14" type="ORF">RUM43_013830</name>
</gene>
<dbReference type="PANTHER" id="PTHR24353">
    <property type="entry name" value="CYCLIC NUCLEOTIDE-DEPENDENT PROTEIN KINASE"/>
    <property type="match status" value="1"/>
</dbReference>
<feature type="domain" description="Protein kinase" evidence="12">
    <location>
        <begin position="37"/>
        <end position="292"/>
    </location>
</feature>
<proteinExistence type="inferred from homology"/>
<dbReference type="GO" id="GO:0005952">
    <property type="term" value="C:cAMP-dependent protein kinase complex"/>
    <property type="evidence" value="ECO:0007669"/>
    <property type="project" value="TreeGrafter"/>
</dbReference>
<dbReference type="SMART" id="SM00220">
    <property type="entry name" value="S_TKc"/>
    <property type="match status" value="1"/>
</dbReference>
<accession>A0AAN8S9L0</accession>
<sequence>MAAQQHTLFQNYLAQSKDKFLKNLNVKIFPKTSIEDYEFMKTLGHGSYGQVVSARNIHDGKIFAVKIVKKKKMIREDQVKHLISEIRILNAIKFDFMIFLECYFTSSCNIFIVLPQITGGQFFKLLRKLKKLDENSAKFYAAQVVLAIEYLHYMGIVYRDLKPENMLLDTDGYLKLVDFGFSKHIGKSTTYTFCGTPEYIAPEILLSRGYSKSPDWWTLGILLYEMCNGTPPFTAKNELKLYEKILVGNINWPEHFSPALRSLVKGLLEVNKNKRLGCMKNKVEDVKFHEWFGSIDWNAVWNKQIPPPLGHNTPGIIDNDYIDRTFSFTKGNVCTSPNFGNIDYAI</sequence>
<dbReference type="InterPro" id="IPR008271">
    <property type="entry name" value="Ser/Thr_kinase_AS"/>
</dbReference>
<evidence type="ECO:0000256" key="5">
    <source>
        <dbReference type="ARBA" id="ARBA00022777"/>
    </source>
</evidence>
<protein>
    <recommendedName>
        <fullName evidence="1">cAMP-dependent protein kinase</fullName>
        <ecNumber evidence="1">2.7.11.11</ecNumber>
    </recommendedName>
</protein>
<dbReference type="GO" id="GO:0005829">
    <property type="term" value="C:cytosol"/>
    <property type="evidence" value="ECO:0007669"/>
    <property type="project" value="TreeGrafter"/>
</dbReference>
<feature type="binding site" evidence="9">
    <location>
        <position position="70"/>
    </location>
    <ligand>
        <name>ATP</name>
        <dbReference type="ChEBI" id="CHEBI:30616"/>
    </ligand>
</feature>
<evidence type="ECO:0000256" key="6">
    <source>
        <dbReference type="ARBA" id="ARBA00022840"/>
    </source>
</evidence>
<keyword evidence="4 9" id="KW-0547">Nucleotide-binding</keyword>
<name>A0AAN8S9L0_POLSC</name>
<dbReference type="InterPro" id="IPR000961">
    <property type="entry name" value="AGC-kinase_C"/>
</dbReference>
<keyword evidence="3" id="KW-0808">Transferase</keyword>